<name>A0A6B8VZ71_9CORY</name>
<feature type="domain" description="DUF559" evidence="1">
    <location>
        <begin position="200"/>
        <end position="296"/>
    </location>
</feature>
<reference evidence="2 3" key="1">
    <citation type="submission" date="2019-11" db="EMBL/GenBank/DDBJ databases">
        <title>Complete genome sequence of Corynebacterium kalinowskii 1959, a novel Corynebacterium species isolated from soil of a small paddock in Vilsendorf, Germany.</title>
        <authorList>
            <person name="Schaffert L."/>
            <person name="Ruwe M."/>
            <person name="Milse J."/>
            <person name="Hanuschka K."/>
            <person name="Ortseifen V."/>
            <person name="Droste J."/>
            <person name="Brandt D."/>
            <person name="Schlueter L."/>
            <person name="Kutter Y."/>
            <person name="Vinke S."/>
            <person name="Viehoefer P."/>
            <person name="Jacob L."/>
            <person name="Luebke N.-C."/>
            <person name="Schulte-Berndt E."/>
            <person name="Hain C."/>
            <person name="Linder M."/>
            <person name="Schmidt P."/>
            <person name="Wollenschlaeger L."/>
            <person name="Luttermann T."/>
            <person name="Thieme E."/>
            <person name="Hassa J."/>
            <person name="Haak M."/>
            <person name="Wittchen M."/>
            <person name="Mentz A."/>
            <person name="Persicke M."/>
            <person name="Busche T."/>
            <person name="Ruckert C."/>
        </authorList>
    </citation>
    <scope>NUCLEOTIDE SEQUENCE [LARGE SCALE GENOMIC DNA]</scope>
    <source>
        <strain evidence="2 3">2039</strain>
    </source>
</reference>
<dbReference type="KEGG" id="cok:COCCU_11995"/>
<keyword evidence="3" id="KW-1185">Reference proteome</keyword>
<dbReference type="EMBL" id="CP046455">
    <property type="protein sequence ID" value="QGU08299.1"/>
    <property type="molecule type" value="Genomic_DNA"/>
</dbReference>
<dbReference type="Proteomes" id="UP000424462">
    <property type="component" value="Chromosome"/>
</dbReference>
<protein>
    <recommendedName>
        <fullName evidence="1">DUF559 domain-containing protein</fullName>
    </recommendedName>
</protein>
<evidence type="ECO:0000313" key="3">
    <source>
        <dbReference type="Proteomes" id="UP000424462"/>
    </source>
</evidence>
<organism evidence="2 3">
    <name type="scientific">Corynebacterium occultum</name>
    <dbReference type="NCBI Taxonomy" id="2675219"/>
    <lineage>
        <taxon>Bacteria</taxon>
        <taxon>Bacillati</taxon>
        <taxon>Actinomycetota</taxon>
        <taxon>Actinomycetes</taxon>
        <taxon>Mycobacteriales</taxon>
        <taxon>Corynebacteriaceae</taxon>
        <taxon>Corynebacterium</taxon>
    </lineage>
</organism>
<evidence type="ECO:0000259" key="1">
    <source>
        <dbReference type="Pfam" id="PF04480"/>
    </source>
</evidence>
<dbReference type="InterPro" id="IPR007569">
    <property type="entry name" value="DUF559"/>
</dbReference>
<dbReference type="Gene3D" id="3.40.960.10">
    <property type="entry name" value="VSR Endonuclease"/>
    <property type="match status" value="1"/>
</dbReference>
<dbReference type="AlphaFoldDB" id="A0A6B8VZ71"/>
<sequence length="320" mass="36870">MFMKNWGEKFGLINLTRLRQTDREIFKQLNEGILLRLTAEVAIDAAKYEQLPPWERATARAFAVGLTVDKAVIGGQAAARLWGLHTLSIENSVTCYLPDMGTPCSPKLWPKGVIYRYGRMDSQDIREYHGIRVASFTRFLLDIAYYDGLHATVVVLDSARRRWPKLTKDSLYDKLHEYPRYRGLTVLRQAIELSVPNSDSAQETRARLILHEANLPEVTSIRPQVRFNRGKYGRYYVVDFLINDRIIVEIDGRSKYKTDSSDQLETALLAERDREKFFTNHGYTVLRIEPNQLNGEDCEFLQILRNTLLETPSARLPRSG</sequence>
<dbReference type="Pfam" id="PF04480">
    <property type="entry name" value="DUF559"/>
    <property type="match status" value="1"/>
</dbReference>
<accession>A0A6B8VZ71</accession>
<evidence type="ECO:0000313" key="2">
    <source>
        <dbReference type="EMBL" id="QGU08299.1"/>
    </source>
</evidence>
<gene>
    <name evidence="2" type="ORF">COCCU_11995</name>
</gene>
<proteinExistence type="predicted"/>